<reference evidence="3 4" key="1">
    <citation type="submission" date="2023-09" db="EMBL/GenBank/DDBJ databases">
        <authorList>
            <person name="Rey-Velasco X."/>
        </authorList>
    </citation>
    <scope>NUCLEOTIDE SEQUENCE [LARGE SCALE GENOMIC DNA]</scope>
    <source>
        <strain evidence="3 4">W431</strain>
    </source>
</reference>
<dbReference type="Proteomes" id="UP001266357">
    <property type="component" value="Unassembled WGS sequence"/>
</dbReference>
<dbReference type="Pfam" id="PF04982">
    <property type="entry name" value="TM_HPP"/>
    <property type="match status" value="1"/>
</dbReference>
<proteinExistence type="predicted"/>
<organism evidence="3 4">
    <name type="scientific">Thalassotalea castellviae</name>
    <dbReference type="NCBI Taxonomy" id="3075612"/>
    <lineage>
        <taxon>Bacteria</taxon>
        <taxon>Pseudomonadati</taxon>
        <taxon>Pseudomonadota</taxon>
        <taxon>Gammaproteobacteria</taxon>
        <taxon>Alteromonadales</taxon>
        <taxon>Colwelliaceae</taxon>
        <taxon>Thalassotalea</taxon>
    </lineage>
</organism>
<dbReference type="InterPro" id="IPR007065">
    <property type="entry name" value="HPP"/>
</dbReference>
<dbReference type="PANTHER" id="PTHR33741:SF5">
    <property type="entry name" value="TRANSMEMBRANE PROTEIN DDB_G0269096-RELATED"/>
    <property type="match status" value="1"/>
</dbReference>
<feature type="transmembrane region" description="Helical" evidence="1">
    <location>
        <begin position="57"/>
        <end position="78"/>
    </location>
</feature>
<feature type="transmembrane region" description="Helical" evidence="1">
    <location>
        <begin position="26"/>
        <end position="48"/>
    </location>
</feature>
<evidence type="ECO:0000256" key="1">
    <source>
        <dbReference type="SAM" id="Phobius"/>
    </source>
</evidence>
<dbReference type="EMBL" id="JAVRIF010000008">
    <property type="protein sequence ID" value="MDT0604600.1"/>
    <property type="molecule type" value="Genomic_DNA"/>
</dbReference>
<evidence type="ECO:0000259" key="2">
    <source>
        <dbReference type="Pfam" id="PF04982"/>
    </source>
</evidence>
<sequence length="317" mass="34984">MKINKLMNECRLFLGIQTITPSIKEVFVASLTALIATFCIFCLSKTLLSQLNVATEAYILISIAATSVLVFVVPHGVLSQPWQVIGGHLISAVIGVLCFKYFGDNIRIAAALAVSLSIMAMILFRCVHPPGGATALAAVIGGDAIHQLGFFYVLVPTLLNSLLIVFAATLFNYPFQWRRYPSHLFYKNNLTTEISPGDRKNEITTEDFLKSIHEHASFIDVTDEGWIEIFENAKRHAELDDVHPAHIEAGCSYSNGKIGKAWEVRCVESIVGKNIVKYNIEAGVNIGFSGQCSVKKFIQWSKFKAEKNDTGIWGRVA</sequence>
<comment type="caution">
    <text evidence="3">The sequence shown here is derived from an EMBL/GenBank/DDBJ whole genome shotgun (WGS) entry which is preliminary data.</text>
</comment>
<keyword evidence="4" id="KW-1185">Reference proteome</keyword>
<dbReference type="InterPro" id="IPR058581">
    <property type="entry name" value="TM_HPP"/>
</dbReference>
<keyword evidence="1" id="KW-0812">Transmembrane</keyword>
<evidence type="ECO:0000313" key="3">
    <source>
        <dbReference type="EMBL" id="MDT0604600.1"/>
    </source>
</evidence>
<keyword evidence="1" id="KW-0472">Membrane</keyword>
<feature type="transmembrane region" description="Helical" evidence="1">
    <location>
        <begin position="84"/>
        <end position="102"/>
    </location>
</feature>
<accession>A0ABU3A346</accession>
<feature type="transmembrane region" description="Helical" evidence="1">
    <location>
        <begin position="150"/>
        <end position="173"/>
    </location>
</feature>
<name>A0ABU3A346_9GAMM</name>
<dbReference type="RefSeq" id="WP_311582996.1">
    <property type="nucleotide sequence ID" value="NZ_JAVRIF010000008.1"/>
</dbReference>
<dbReference type="PANTHER" id="PTHR33741">
    <property type="entry name" value="TRANSMEMBRANE PROTEIN DDB_G0269096-RELATED"/>
    <property type="match status" value="1"/>
</dbReference>
<gene>
    <name evidence="3" type="ORF">RM573_13400</name>
</gene>
<feature type="domain" description="HPP transmembrane region" evidence="2">
    <location>
        <begin position="21"/>
        <end position="181"/>
    </location>
</feature>
<evidence type="ECO:0000313" key="4">
    <source>
        <dbReference type="Proteomes" id="UP001266357"/>
    </source>
</evidence>
<keyword evidence="1" id="KW-1133">Transmembrane helix</keyword>
<protein>
    <submittedName>
        <fullName evidence="3">HPP family protein</fullName>
    </submittedName>
</protein>
<feature type="transmembrane region" description="Helical" evidence="1">
    <location>
        <begin position="109"/>
        <end position="130"/>
    </location>
</feature>